<dbReference type="Pfam" id="PF03938">
    <property type="entry name" value="OmpH"/>
    <property type="match status" value="1"/>
</dbReference>
<comment type="caution">
    <text evidence="4">The sequence shown here is derived from an EMBL/GenBank/DDBJ whole genome shotgun (WGS) entry which is preliminary data.</text>
</comment>
<evidence type="ECO:0000256" key="3">
    <source>
        <dbReference type="SAM" id="Coils"/>
    </source>
</evidence>
<dbReference type="OrthoDB" id="1493259at2"/>
<evidence type="ECO:0000313" key="5">
    <source>
        <dbReference type="Proteomes" id="UP000226437"/>
    </source>
</evidence>
<evidence type="ECO:0000313" key="4">
    <source>
        <dbReference type="EMBL" id="PHL00275.1"/>
    </source>
</evidence>
<dbReference type="GO" id="GO:0050821">
    <property type="term" value="P:protein stabilization"/>
    <property type="evidence" value="ECO:0007669"/>
    <property type="project" value="TreeGrafter"/>
</dbReference>
<dbReference type="GO" id="GO:0051082">
    <property type="term" value="F:unfolded protein binding"/>
    <property type="evidence" value="ECO:0007669"/>
    <property type="project" value="InterPro"/>
</dbReference>
<dbReference type="SUPFAM" id="SSF111384">
    <property type="entry name" value="OmpH-like"/>
    <property type="match status" value="1"/>
</dbReference>
<evidence type="ECO:0000256" key="2">
    <source>
        <dbReference type="ARBA" id="ARBA00022729"/>
    </source>
</evidence>
<dbReference type="InterPro" id="IPR005632">
    <property type="entry name" value="Chaperone_Skp"/>
</dbReference>
<accession>A0A2G0CJY1</accession>
<organism evidence="4 5">
    <name type="scientific">Neolewinella marina</name>
    <dbReference type="NCBI Taxonomy" id="438751"/>
    <lineage>
        <taxon>Bacteria</taxon>
        <taxon>Pseudomonadati</taxon>
        <taxon>Bacteroidota</taxon>
        <taxon>Saprospiria</taxon>
        <taxon>Saprospirales</taxon>
        <taxon>Lewinellaceae</taxon>
        <taxon>Neolewinella</taxon>
    </lineage>
</organism>
<protein>
    <recommendedName>
        <fullName evidence="6">Outer membrane protein</fullName>
    </recommendedName>
</protein>
<comment type="similarity">
    <text evidence="1">Belongs to the Skp family.</text>
</comment>
<dbReference type="GO" id="GO:0005829">
    <property type="term" value="C:cytosol"/>
    <property type="evidence" value="ECO:0007669"/>
    <property type="project" value="TreeGrafter"/>
</dbReference>
<dbReference type="Gene3D" id="3.30.910.20">
    <property type="entry name" value="Skp domain"/>
    <property type="match status" value="1"/>
</dbReference>
<feature type="coiled-coil region" evidence="3">
    <location>
        <begin position="98"/>
        <end position="149"/>
    </location>
</feature>
<keyword evidence="5" id="KW-1185">Reference proteome</keyword>
<dbReference type="PANTHER" id="PTHR35089">
    <property type="entry name" value="CHAPERONE PROTEIN SKP"/>
    <property type="match status" value="1"/>
</dbReference>
<dbReference type="AlphaFoldDB" id="A0A2G0CJY1"/>
<keyword evidence="3" id="KW-0175">Coiled coil</keyword>
<proteinExistence type="inferred from homology"/>
<dbReference type="PANTHER" id="PTHR35089:SF1">
    <property type="entry name" value="CHAPERONE PROTEIN SKP"/>
    <property type="match status" value="1"/>
</dbReference>
<sequence length="219" mass="24401">MQEALSVPRRNTLAPPKNHCLMTDVARILLCAALVLPGLTFFGCDQNADAPAASEVRTPAAPGSGLSIVFVKVDSLQAGYTQVADELGRLEDNFLKAQENHAARVKSLEEEVSKLQNLMQQGQLAPNRVQAEQQRIARKEQEILQQRDMALNSIQQDQMQIQQRFSERVKAVLEELQAENNYDYILNQGQNSAVLITNDAYDITPMVLERLNAVQDSLQ</sequence>
<gene>
    <name evidence="4" type="ORF">CGL56_04350</name>
</gene>
<evidence type="ECO:0008006" key="6">
    <source>
        <dbReference type="Google" id="ProtNLM"/>
    </source>
</evidence>
<keyword evidence="2" id="KW-0732">Signal</keyword>
<dbReference type="EMBL" id="PDLO01000001">
    <property type="protein sequence ID" value="PHL00275.1"/>
    <property type="molecule type" value="Genomic_DNA"/>
</dbReference>
<evidence type="ECO:0000256" key="1">
    <source>
        <dbReference type="ARBA" id="ARBA00009091"/>
    </source>
</evidence>
<reference evidence="4 5" key="1">
    <citation type="submission" date="2017-10" db="EMBL/GenBank/DDBJ databases">
        <title>The draft genome sequence of Lewinella marina KCTC 32374.</title>
        <authorList>
            <person name="Wang K."/>
        </authorList>
    </citation>
    <scope>NUCLEOTIDE SEQUENCE [LARGE SCALE GENOMIC DNA]</scope>
    <source>
        <strain evidence="4 5">MKG-38</strain>
    </source>
</reference>
<dbReference type="InterPro" id="IPR024930">
    <property type="entry name" value="Skp_dom_sf"/>
</dbReference>
<dbReference type="SMART" id="SM00935">
    <property type="entry name" value="OmpH"/>
    <property type="match status" value="1"/>
</dbReference>
<name>A0A2G0CJY1_9BACT</name>
<dbReference type="Proteomes" id="UP000226437">
    <property type="component" value="Unassembled WGS sequence"/>
</dbReference>